<organism evidence="1 2">
    <name type="scientific">Chaenocephalus aceratus</name>
    <name type="common">Blackfin icefish</name>
    <name type="synonym">Chaenichthys aceratus</name>
    <dbReference type="NCBI Taxonomy" id="36190"/>
    <lineage>
        <taxon>Eukaryota</taxon>
        <taxon>Metazoa</taxon>
        <taxon>Chordata</taxon>
        <taxon>Craniata</taxon>
        <taxon>Vertebrata</taxon>
        <taxon>Euteleostomi</taxon>
        <taxon>Actinopterygii</taxon>
        <taxon>Neopterygii</taxon>
        <taxon>Teleostei</taxon>
        <taxon>Neoteleostei</taxon>
        <taxon>Acanthomorphata</taxon>
        <taxon>Eupercaria</taxon>
        <taxon>Perciformes</taxon>
        <taxon>Notothenioidei</taxon>
        <taxon>Channichthyidae</taxon>
        <taxon>Chaenocephalus</taxon>
    </lineage>
</organism>
<dbReference type="Proteomes" id="UP001057452">
    <property type="component" value="Chromosome 10"/>
</dbReference>
<evidence type="ECO:0000313" key="2">
    <source>
        <dbReference type="Proteomes" id="UP001057452"/>
    </source>
</evidence>
<comment type="caution">
    <text evidence="1">The sequence shown here is derived from an EMBL/GenBank/DDBJ whole genome shotgun (WGS) entry which is preliminary data.</text>
</comment>
<protein>
    <submittedName>
        <fullName evidence="1">Uncharacterized protein</fullName>
    </submittedName>
</protein>
<gene>
    <name evidence="1" type="ORF">KUCAC02_004865</name>
</gene>
<dbReference type="EMBL" id="CM043794">
    <property type="protein sequence ID" value="KAI4819625.1"/>
    <property type="molecule type" value="Genomic_DNA"/>
</dbReference>
<reference evidence="1" key="1">
    <citation type="submission" date="2022-05" db="EMBL/GenBank/DDBJ databases">
        <title>Chromosome-level genome of Chaenocephalus aceratus.</title>
        <authorList>
            <person name="Park H."/>
        </authorList>
    </citation>
    <scope>NUCLEOTIDE SEQUENCE</scope>
    <source>
        <strain evidence="1">KU_202001</strain>
    </source>
</reference>
<keyword evidence="2" id="KW-1185">Reference proteome</keyword>
<proteinExistence type="predicted"/>
<sequence length="267" mass="29901">MEQCLRVALWMVVLTGCLQAKPVAPGADATTTRWRFKKIHFGLLRDVNEVDCRQSNATFPSLRGMDMTADRVQALACCVEGLNDAKLHCTNKNERIEDTLDDLKKGSENVSLPECKRPKTSKFEDFYEDSRFYAPTNVKTHCITDALGCMRRELSGTAKMECEDFNQYIDDSVDSLGLLIAKRSKKYLGLTNSDECGCEGYEEKPFVEFLKALESLLQPRNGSGKGGDVQPLWEAELPLRQGQINVLSMRRVSVEKSVNCNKAAVVD</sequence>
<accession>A0ACB9X1H4</accession>
<evidence type="ECO:0000313" key="1">
    <source>
        <dbReference type="EMBL" id="KAI4819625.1"/>
    </source>
</evidence>
<name>A0ACB9X1H4_CHAAC</name>